<keyword evidence="2" id="KW-0436">Ligase</keyword>
<keyword evidence="9" id="KW-0378">Hydrolase</keyword>
<evidence type="ECO:0000259" key="8">
    <source>
        <dbReference type="Pfam" id="PF01171"/>
    </source>
</evidence>
<dbReference type="STRING" id="2282107.A0A286UWB2"/>
<dbReference type="EC" id="6.3.4.19" evidence="1"/>
<dbReference type="GO" id="GO:0008033">
    <property type="term" value="P:tRNA processing"/>
    <property type="evidence" value="ECO:0007669"/>
    <property type="project" value="UniProtKB-KW"/>
</dbReference>
<dbReference type="Proteomes" id="UP000217199">
    <property type="component" value="Unassembled WGS sequence"/>
</dbReference>
<dbReference type="AlphaFoldDB" id="A0A286UWB2"/>
<dbReference type="InParanoid" id="A0A286UWB2"/>
<dbReference type="GO" id="GO:0016787">
    <property type="term" value="F:hydrolase activity"/>
    <property type="evidence" value="ECO:0007669"/>
    <property type="project" value="UniProtKB-KW"/>
</dbReference>
<protein>
    <recommendedName>
        <fullName evidence="1">tRNA(Ile)-lysidine synthetase</fullName>
        <ecNumber evidence="1">6.3.4.19</ecNumber>
    </recommendedName>
</protein>
<comment type="caution">
    <text evidence="9">The sequence shown here is derived from an EMBL/GenBank/DDBJ whole genome shotgun (WGS) entry which is preliminary data.</text>
</comment>
<dbReference type="NCBIfam" id="TIGR02432">
    <property type="entry name" value="lysidine_TilS_N"/>
    <property type="match status" value="1"/>
</dbReference>
<evidence type="ECO:0000256" key="1">
    <source>
        <dbReference type="ARBA" id="ARBA00013267"/>
    </source>
</evidence>
<keyword evidence="4" id="KW-0547">Nucleotide-binding</keyword>
<keyword evidence="10" id="KW-1185">Reference proteome</keyword>
<dbReference type="OrthoDB" id="434144at2759"/>
<dbReference type="EMBL" id="NBII01000001">
    <property type="protein sequence ID" value="PAV23824.1"/>
    <property type="molecule type" value="Genomic_DNA"/>
</dbReference>
<dbReference type="Pfam" id="PF01171">
    <property type="entry name" value="ATP_bind_3"/>
    <property type="match status" value="1"/>
</dbReference>
<accession>A0A286UWB2</accession>
<dbReference type="InterPro" id="IPR014729">
    <property type="entry name" value="Rossmann-like_a/b/a_fold"/>
</dbReference>
<name>A0A286UWB2_9AGAM</name>
<dbReference type="GO" id="GO:0032267">
    <property type="term" value="F:tRNA(Ile)-lysidine synthase activity"/>
    <property type="evidence" value="ECO:0007669"/>
    <property type="project" value="UniProtKB-EC"/>
</dbReference>
<dbReference type="InterPro" id="IPR011063">
    <property type="entry name" value="TilS/TtcA_N"/>
</dbReference>
<feature type="domain" description="tRNA(Ile)-lysidine/2-thiocytidine synthase N-terminal" evidence="8">
    <location>
        <begin position="57"/>
        <end position="265"/>
    </location>
</feature>
<dbReference type="InterPro" id="IPR012094">
    <property type="entry name" value="tRNA_Ile_lys_synt"/>
</dbReference>
<gene>
    <name evidence="9" type="ORF">PNOK_0089200</name>
</gene>
<dbReference type="HAMAP" id="MF_01161">
    <property type="entry name" value="tRNA_Ile_lys_synt"/>
    <property type="match status" value="1"/>
</dbReference>
<reference evidence="9 10" key="1">
    <citation type="journal article" date="2017" name="Mol. Ecol.">
        <title>Comparative and population genomic landscape of Phellinus noxius: A hypervariable fungus causing root rot in trees.</title>
        <authorList>
            <person name="Chung C.L."/>
            <person name="Lee T.J."/>
            <person name="Akiba M."/>
            <person name="Lee H.H."/>
            <person name="Kuo T.H."/>
            <person name="Liu D."/>
            <person name="Ke H.M."/>
            <person name="Yokoi T."/>
            <person name="Roa M.B."/>
            <person name="Lu M.J."/>
            <person name="Chang Y.Y."/>
            <person name="Ann P.J."/>
            <person name="Tsai J.N."/>
            <person name="Chen C.Y."/>
            <person name="Tzean S.S."/>
            <person name="Ota Y."/>
            <person name="Hattori T."/>
            <person name="Sahashi N."/>
            <person name="Liou R.F."/>
            <person name="Kikuchi T."/>
            <person name="Tsai I.J."/>
        </authorList>
    </citation>
    <scope>NUCLEOTIDE SEQUENCE [LARGE SCALE GENOMIC DNA]</scope>
    <source>
        <strain evidence="9 10">FFPRI411160</strain>
    </source>
</reference>
<dbReference type="PANTHER" id="PTHR43033">
    <property type="entry name" value="TRNA(ILE)-LYSIDINE SYNTHASE-RELATED"/>
    <property type="match status" value="1"/>
</dbReference>
<evidence type="ECO:0000313" key="10">
    <source>
        <dbReference type="Proteomes" id="UP000217199"/>
    </source>
</evidence>
<proteinExistence type="inferred from homology"/>
<dbReference type="GO" id="GO:0005524">
    <property type="term" value="F:ATP binding"/>
    <property type="evidence" value="ECO:0007669"/>
    <property type="project" value="UniProtKB-KW"/>
</dbReference>
<evidence type="ECO:0000256" key="6">
    <source>
        <dbReference type="ARBA" id="ARBA00048539"/>
    </source>
</evidence>
<dbReference type="Gene3D" id="3.40.50.620">
    <property type="entry name" value="HUPs"/>
    <property type="match status" value="1"/>
</dbReference>
<keyword evidence="5" id="KW-0067">ATP-binding</keyword>
<evidence type="ECO:0000256" key="4">
    <source>
        <dbReference type="ARBA" id="ARBA00022741"/>
    </source>
</evidence>
<dbReference type="CDD" id="cd01992">
    <property type="entry name" value="TilS_N"/>
    <property type="match status" value="1"/>
</dbReference>
<evidence type="ECO:0000313" key="9">
    <source>
        <dbReference type="EMBL" id="PAV23824.1"/>
    </source>
</evidence>
<evidence type="ECO:0000256" key="5">
    <source>
        <dbReference type="ARBA" id="ARBA00022840"/>
    </source>
</evidence>
<sequence>MLKRFPQTAWSRNSTSLRKRSQVYDTVHRKQISSLSPDEFSSYFKECVPHTISGSRIAVAFSGGPDSTCLLYLLKELTKTDLTSRNIPKSVVAITIDHDLQACSSRMTEQCAQLAQSIGVQHLTLKIPWGEDPFPPHPSGTFEKLAREARYHLLLQAMIGEGINTIAFGHHLDDQVETALLRLANGSGLIGAAGMRPQRLWGMGFGSGPGVIGWAGQHGMDRWIIRPLLGVPKERIIATCKESGLDYVVDPTNSRPDIALRNQLRYSLQNGSTMNLDGLASGSKKLFDMAANVSADLPAQKLNTDSGPELVPQLQIAVQTLSTYVGNLNNKVSLELKRCLRPSPVSTILLASEDFSRIVDNTIRLEVVRRILRYVSPFPWGSRSAEAGQRSASLQRIVEELSSSPTNGKRRKLAGGGGALWTPVLIDKAGKIKYSGSINDHKQGWLISRQPPIRRYEDQNSDALELDITSKILRALEPQRPEADSSVLEILYDCRFIVHIRTELLRNIMTKHLTSKEKCRRTSNKDTRLTPRTRILLVPHTRYFLPKVVLRTKNEVTYGEGINRGLEHSQSEERYQLPSPIKTQEQSTRRAGMSEIGESDPETELEIARLSPDGKVVTTMMAFDVLGEDNKSVETDVTPDSLSSPVRIDCVRILDTAAARESLPGWPFGK</sequence>
<evidence type="ECO:0000256" key="7">
    <source>
        <dbReference type="SAM" id="MobiDB-lite"/>
    </source>
</evidence>
<keyword evidence="3" id="KW-0819">tRNA processing</keyword>
<feature type="region of interest" description="Disordered" evidence="7">
    <location>
        <begin position="567"/>
        <end position="604"/>
    </location>
</feature>
<organism evidence="9 10">
    <name type="scientific">Pyrrhoderma noxium</name>
    <dbReference type="NCBI Taxonomy" id="2282107"/>
    <lineage>
        <taxon>Eukaryota</taxon>
        <taxon>Fungi</taxon>
        <taxon>Dikarya</taxon>
        <taxon>Basidiomycota</taxon>
        <taxon>Agaricomycotina</taxon>
        <taxon>Agaricomycetes</taxon>
        <taxon>Hymenochaetales</taxon>
        <taxon>Hymenochaetaceae</taxon>
        <taxon>Pyrrhoderma</taxon>
    </lineage>
</organism>
<dbReference type="PANTHER" id="PTHR43033:SF1">
    <property type="entry name" value="TRNA(ILE)-LYSIDINE SYNTHASE-RELATED"/>
    <property type="match status" value="1"/>
</dbReference>
<evidence type="ECO:0000256" key="3">
    <source>
        <dbReference type="ARBA" id="ARBA00022694"/>
    </source>
</evidence>
<dbReference type="InterPro" id="IPR012795">
    <property type="entry name" value="tRNA_Ile_lys_synt_N"/>
</dbReference>
<dbReference type="SUPFAM" id="SSF52402">
    <property type="entry name" value="Adenine nucleotide alpha hydrolases-like"/>
    <property type="match status" value="1"/>
</dbReference>
<evidence type="ECO:0000256" key="2">
    <source>
        <dbReference type="ARBA" id="ARBA00022598"/>
    </source>
</evidence>
<comment type="catalytic activity">
    <reaction evidence="6">
        <text>cytidine(34) in tRNA(Ile2) + L-lysine + ATP = lysidine(34) in tRNA(Ile2) + AMP + diphosphate + H(+)</text>
        <dbReference type="Rhea" id="RHEA:43744"/>
        <dbReference type="Rhea" id="RHEA-COMP:10625"/>
        <dbReference type="Rhea" id="RHEA-COMP:10670"/>
        <dbReference type="ChEBI" id="CHEBI:15378"/>
        <dbReference type="ChEBI" id="CHEBI:30616"/>
        <dbReference type="ChEBI" id="CHEBI:32551"/>
        <dbReference type="ChEBI" id="CHEBI:33019"/>
        <dbReference type="ChEBI" id="CHEBI:82748"/>
        <dbReference type="ChEBI" id="CHEBI:83665"/>
        <dbReference type="ChEBI" id="CHEBI:456215"/>
        <dbReference type="EC" id="6.3.4.19"/>
    </reaction>
</comment>